<name>C2E485_LACJH</name>
<evidence type="ECO:0000313" key="2">
    <source>
        <dbReference type="Proteomes" id="UP000003491"/>
    </source>
</evidence>
<protein>
    <submittedName>
        <fullName evidence="1">Uncharacterized protein</fullName>
    </submittedName>
</protein>
<comment type="caution">
    <text evidence="1">The sequence shown here is derived from an EMBL/GenBank/DDBJ whole genome shotgun (WGS) entry which is preliminary data.</text>
</comment>
<accession>C2E485</accession>
<dbReference type="HOGENOM" id="CLU_3382472_0_0_9"/>
<sequence>MLASNLTFIEVIHHYEEDELKQYDEILDLKDYI</sequence>
<dbReference type="AlphaFoldDB" id="C2E485"/>
<proteinExistence type="predicted"/>
<reference evidence="1 2" key="1">
    <citation type="submission" date="2009-01" db="EMBL/GenBank/DDBJ databases">
        <authorList>
            <person name="Qin X."/>
            <person name="Bachman B."/>
            <person name="Battles P."/>
            <person name="Bell A."/>
            <person name="Bess C."/>
            <person name="Bickham C."/>
            <person name="Chaboub L."/>
            <person name="Chen D."/>
            <person name="Coyle M."/>
            <person name="Deiros D.R."/>
            <person name="Dinh H."/>
            <person name="Forbes L."/>
            <person name="Fowler G."/>
            <person name="Francisco L."/>
            <person name="Fu Q."/>
            <person name="Gubbala S."/>
            <person name="Hale W."/>
            <person name="Han Y."/>
            <person name="Hemphill L."/>
            <person name="Highlander S.K."/>
            <person name="Hirani K."/>
            <person name="Hogues M."/>
            <person name="Jackson L."/>
            <person name="Jakkamsetti A."/>
            <person name="Javaid M."/>
            <person name="Jiang H."/>
            <person name="Korchina V."/>
            <person name="Kovar C."/>
            <person name="Lara F."/>
            <person name="Lee S."/>
            <person name="Mata R."/>
            <person name="Mathew T."/>
            <person name="Moen C."/>
            <person name="Morales K."/>
            <person name="Munidasa M."/>
            <person name="Nazareth L."/>
            <person name="Ngo R."/>
            <person name="Nguyen L."/>
            <person name="Okwuonu G."/>
            <person name="Ongeri F."/>
            <person name="Patil S."/>
            <person name="Petrosino J."/>
            <person name="Pham C."/>
            <person name="Pham P."/>
            <person name="Pu L.-L."/>
            <person name="Puazo M."/>
            <person name="Raj R."/>
            <person name="Reid J."/>
            <person name="Rouhana J."/>
            <person name="Saada N."/>
            <person name="Shang Y."/>
            <person name="Simmons D."/>
            <person name="Thornton R."/>
            <person name="Warren J."/>
            <person name="Weissenberger G."/>
            <person name="Zhang J."/>
            <person name="Zhang L."/>
            <person name="Zhou C."/>
            <person name="Zhu D."/>
            <person name="Muzny D."/>
            <person name="Worley K."/>
            <person name="Gibbs R."/>
        </authorList>
    </citation>
    <scope>NUCLEOTIDE SEQUENCE [LARGE SCALE GENOMIC DNA]</scope>
    <source>
        <strain evidence="1 2">ATCC 33200</strain>
    </source>
</reference>
<dbReference type="Proteomes" id="UP000003491">
    <property type="component" value="Unassembled WGS sequence"/>
</dbReference>
<organism evidence="1 2">
    <name type="scientific">Lactobacillus johnsonii ATCC 33200</name>
    <dbReference type="NCBI Taxonomy" id="525330"/>
    <lineage>
        <taxon>Bacteria</taxon>
        <taxon>Bacillati</taxon>
        <taxon>Bacillota</taxon>
        <taxon>Bacilli</taxon>
        <taxon>Lactobacillales</taxon>
        <taxon>Lactobacillaceae</taxon>
        <taxon>Lactobacillus</taxon>
    </lineage>
</organism>
<evidence type="ECO:0000313" key="1">
    <source>
        <dbReference type="EMBL" id="EEJ60537.1"/>
    </source>
</evidence>
<dbReference type="EMBL" id="ACGR01000024">
    <property type="protein sequence ID" value="EEJ60537.1"/>
    <property type="molecule type" value="Genomic_DNA"/>
</dbReference>
<gene>
    <name evidence="1" type="ORF">HMPREF0528_0559</name>
</gene>